<name>A0A1X2F277_9MYCO</name>
<feature type="transmembrane region" description="Helical" evidence="1">
    <location>
        <begin position="269"/>
        <end position="299"/>
    </location>
</feature>
<gene>
    <name evidence="3" type="ORF">AWC31_31415</name>
</gene>
<evidence type="ECO:0000313" key="4">
    <source>
        <dbReference type="Proteomes" id="UP000193964"/>
    </source>
</evidence>
<evidence type="ECO:0000259" key="2">
    <source>
        <dbReference type="Pfam" id="PF07158"/>
    </source>
</evidence>
<reference evidence="3 4" key="1">
    <citation type="submission" date="2016-01" db="EMBL/GenBank/DDBJ databases">
        <title>The new phylogeny of the genus Mycobacterium.</title>
        <authorList>
            <person name="Tarcisio F."/>
            <person name="Conor M."/>
            <person name="Antonella G."/>
            <person name="Elisabetta G."/>
            <person name="Giulia F.S."/>
            <person name="Sara T."/>
            <person name="Anna F."/>
            <person name="Clotilde B."/>
            <person name="Roberto B."/>
            <person name="Veronica D.S."/>
            <person name="Fabio R."/>
            <person name="Monica P."/>
            <person name="Olivier J."/>
            <person name="Enrico T."/>
            <person name="Nicola S."/>
        </authorList>
    </citation>
    <scope>NUCLEOTIDE SEQUENCE [LARGE SCALE GENOMIC DNA]</scope>
    <source>
        <strain evidence="3 4">ATCC 700010</strain>
    </source>
</reference>
<dbReference type="InterPro" id="IPR009827">
    <property type="entry name" value="MatC_N"/>
</dbReference>
<dbReference type="Proteomes" id="UP000193964">
    <property type="component" value="Unassembled WGS sequence"/>
</dbReference>
<feature type="transmembrane region" description="Helical" evidence="1">
    <location>
        <begin position="57"/>
        <end position="84"/>
    </location>
</feature>
<keyword evidence="1" id="KW-1133">Transmembrane helix</keyword>
<organism evidence="3 4">
    <name type="scientific">Mycolicibacterium wolinskyi</name>
    <dbReference type="NCBI Taxonomy" id="59750"/>
    <lineage>
        <taxon>Bacteria</taxon>
        <taxon>Bacillati</taxon>
        <taxon>Actinomycetota</taxon>
        <taxon>Actinomycetes</taxon>
        <taxon>Mycobacteriales</taxon>
        <taxon>Mycobacteriaceae</taxon>
        <taxon>Mycolicibacterium</taxon>
    </lineage>
</organism>
<feature type="transmembrane region" description="Helical" evidence="1">
    <location>
        <begin position="311"/>
        <end position="335"/>
    </location>
</feature>
<dbReference type="AlphaFoldDB" id="A0A1X2F277"/>
<keyword evidence="1" id="KW-0812">Transmembrane</keyword>
<feature type="transmembrane region" description="Helical" evidence="1">
    <location>
        <begin position="386"/>
        <end position="404"/>
    </location>
</feature>
<feature type="transmembrane region" description="Helical" evidence="1">
    <location>
        <begin position="28"/>
        <end position="45"/>
    </location>
</feature>
<proteinExistence type="predicted"/>
<feature type="transmembrane region" description="Helical" evidence="1">
    <location>
        <begin position="96"/>
        <end position="124"/>
    </location>
</feature>
<evidence type="ECO:0000256" key="1">
    <source>
        <dbReference type="SAM" id="Phobius"/>
    </source>
</evidence>
<dbReference type="RefSeq" id="WP_207626406.1">
    <property type="nucleotide sequence ID" value="NZ_JACKUA010000030.1"/>
</dbReference>
<evidence type="ECO:0000313" key="3">
    <source>
        <dbReference type="EMBL" id="ORX12485.1"/>
    </source>
</evidence>
<keyword evidence="1" id="KW-0472">Membrane</keyword>
<feature type="transmembrane region" description="Helical" evidence="1">
    <location>
        <begin position="341"/>
        <end position="374"/>
    </location>
</feature>
<accession>A0A1X2F277</accession>
<feature type="transmembrane region" description="Helical" evidence="1">
    <location>
        <begin position="6"/>
        <end position="23"/>
    </location>
</feature>
<comment type="caution">
    <text evidence="3">The sequence shown here is derived from an EMBL/GenBank/DDBJ whole genome shotgun (WGS) entry which is preliminary data.</text>
</comment>
<dbReference type="EMBL" id="LQQA01000029">
    <property type="protein sequence ID" value="ORX12485.1"/>
    <property type="molecule type" value="Genomic_DNA"/>
</dbReference>
<feature type="transmembrane region" description="Helical" evidence="1">
    <location>
        <begin position="144"/>
        <end position="164"/>
    </location>
</feature>
<sequence length="455" mass="45193">MELHWIGVLILVVIFALSGLRGLNLGVLALVASFLLGCVVLGLPAKELLEGFPGDLFLVLVAVTFLFGIARVNGTVDLLVGYAMAASRNRRAVIPWVLFVVTAGLCAAGAASPAAIAIVAPIGMTFAIRQGINPLYAGLMTANGAAAGAFAPSGILGGIVLSTVHGQHLDVNSGALFAGTFVFNVAVAVLSWAVFGRSTVPVDAAGAKGTSTGDGHGTSATVVTTAAAGDGSATATATSRPAVAVADGVDTGSADVRTTPSAEQIATGIGIASLVVGATVFGLDTGFTALTIAAVLALFFRETATSAMNEIAWPVVLLVCGIVTYVALLTHIGVVDSLGELIAAIGAPLVALLAMCYIAGVVSAFASTTAILGALIPLSLPFLQTGALPVTVVVIALCAAATVVDASPFSTGGALVVASAPPHLRAQTYRGLLLWGAAMCVLAPAAAWSVAAILS</sequence>
<dbReference type="Pfam" id="PF07158">
    <property type="entry name" value="MatC_N"/>
    <property type="match status" value="1"/>
</dbReference>
<feature type="transmembrane region" description="Helical" evidence="1">
    <location>
        <begin position="176"/>
        <end position="195"/>
    </location>
</feature>
<feature type="domain" description="Dicarboxylate carrier MatC N-terminal" evidence="2">
    <location>
        <begin position="1"/>
        <end position="149"/>
    </location>
</feature>
<protein>
    <recommendedName>
        <fullName evidence="2">Dicarboxylate carrier MatC N-terminal domain-containing protein</fullName>
    </recommendedName>
</protein>
<feature type="transmembrane region" description="Helical" evidence="1">
    <location>
        <begin position="432"/>
        <end position="454"/>
    </location>
</feature>